<dbReference type="AlphaFoldDB" id="A0A921JQ40"/>
<accession>A0A921JQ40</accession>
<comment type="caution">
    <text evidence="1">The sequence shown here is derived from an EMBL/GenBank/DDBJ whole genome shotgun (WGS) entry which is preliminary data.</text>
</comment>
<evidence type="ECO:0000313" key="2">
    <source>
        <dbReference type="Proteomes" id="UP000712713"/>
    </source>
</evidence>
<evidence type="ECO:0000313" key="1">
    <source>
        <dbReference type="EMBL" id="HJE50631.1"/>
    </source>
</evidence>
<organism evidence="1 2">
    <name type="scientific">Tessaracoccus flavescens</name>
    <dbReference type="NCBI Taxonomy" id="399497"/>
    <lineage>
        <taxon>Bacteria</taxon>
        <taxon>Bacillati</taxon>
        <taxon>Actinomycetota</taxon>
        <taxon>Actinomycetes</taxon>
        <taxon>Propionibacteriales</taxon>
        <taxon>Propionibacteriaceae</taxon>
        <taxon>Tessaracoccus</taxon>
    </lineage>
</organism>
<dbReference type="GO" id="GO:0003677">
    <property type="term" value="F:DNA binding"/>
    <property type="evidence" value="ECO:0007669"/>
    <property type="project" value="UniProtKB-KW"/>
</dbReference>
<dbReference type="PANTHER" id="PTHR38479:SF2">
    <property type="entry name" value="WINGED HELIX DNA-BINDING DOMAIN-CONTAINING PROTEIN"/>
    <property type="match status" value="1"/>
</dbReference>
<protein>
    <submittedName>
        <fullName evidence="1">Winged helix DNA-binding domain-containing protein</fullName>
    </submittedName>
</protein>
<dbReference type="PANTHER" id="PTHR38479">
    <property type="entry name" value="LMO0824 PROTEIN"/>
    <property type="match status" value="1"/>
</dbReference>
<reference evidence="1" key="2">
    <citation type="submission" date="2021-09" db="EMBL/GenBank/DDBJ databases">
        <authorList>
            <person name="Gilroy R."/>
        </authorList>
    </citation>
    <scope>NUCLEOTIDE SEQUENCE</scope>
    <source>
        <strain evidence="1">ChiGjej3B3-7470</strain>
    </source>
</reference>
<sequence length="357" mass="38638">MPDVSLGRLRLVAQGLIDRPFARPADALTAFGAMQGQDLPGAIASAALRSTGSAEDVIDDLNAGRIVRSYPMRGTVFLMPASDALWITELCAKPSLRAASSRRRDIDESHIARASEVTRTVLADGPRSRGDVLEAWTAAGLSTAEGRGYHVLFHLIAGGEVCYGPWNGADQDVALAADWLPRDSSLDERFDGDRIAATAELLRRYFTSHGPATVRDFAWWTKLTLTEIRAALPLVAGELETDGETEPSFWAPGLRERAADLGRAVNKPLLLPGFDEFILGYQDRLFAMNAEEHTKLVPGNNGVFQKSVVVGGRVRGLWRRGGRPGKRALAVDGFAGLTDAAEKKLGKLFDEFPFVGP</sequence>
<reference evidence="1" key="1">
    <citation type="journal article" date="2021" name="PeerJ">
        <title>Extensive microbial diversity within the chicken gut microbiome revealed by metagenomics and culture.</title>
        <authorList>
            <person name="Gilroy R."/>
            <person name="Ravi A."/>
            <person name="Getino M."/>
            <person name="Pursley I."/>
            <person name="Horton D.L."/>
            <person name="Alikhan N.F."/>
            <person name="Baker D."/>
            <person name="Gharbi K."/>
            <person name="Hall N."/>
            <person name="Watson M."/>
            <person name="Adriaenssens E.M."/>
            <person name="Foster-Nyarko E."/>
            <person name="Jarju S."/>
            <person name="Secka A."/>
            <person name="Antonio M."/>
            <person name="Oren A."/>
            <person name="Chaudhuri R.R."/>
            <person name="La Ragione R."/>
            <person name="Hildebrand F."/>
            <person name="Pallen M.J."/>
        </authorList>
    </citation>
    <scope>NUCLEOTIDE SEQUENCE</scope>
    <source>
        <strain evidence="1">ChiGjej3B3-7470</strain>
    </source>
</reference>
<gene>
    <name evidence="1" type="ORF">K8V15_01395</name>
</gene>
<dbReference type="Pfam" id="PF06224">
    <property type="entry name" value="AlkZ-like"/>
    <property type="match status" value="1"/>
</dbReference>
<dbReference type="EMBL" id="DYZF01000035">
    <property type="protein sequence ID" value="HJE50631.1"/>
    <property type="molecule type" value="Genomic_DNA"/>
</dbReference>
<dbReference type="InterPro" id="IPR009351">
    <property type="entry name" value="AlkZ-like"/>
</dbReference>
<keyword evidence="1" id="KW-0238">DNA-binding</keyword>
<name>A0A921JQ40_9ACTN</name>
<dbReference type="Proteomes" id="UP000712713">
    <property type="component" value="Unassembled WGS sequence"/>
</dbReference>
<proteinExistence type="predicted"/>